<proteinExistence type="inferred from homology"/>
<feature type="domain" description="Large ribosomal subunit protein bL25 L25" evidence="7">
    <location>
        <begin position="7"/>
        <end position="94"/>
    </location>
</feature>
<gene>
    <name evidence="5 9" type="primary">rplY</name>
    <name evidence="5" type="synonym">ctc</name>
    <name evidence="9" type="ORF">SBA5_70064</name>
</gene>
<dbReference type="InterPro" id="IPR001021">
    <property type="entry name" value="Ribosomal_bL25_long"/>
</dbReference>
<dbReference type="SUPFAM" id="SSF50715">
    <property type="entry name" value="Ribosomal protein L25-like"/>
    <property type="match status" value="1"/>
</dbReference>
<dbReference type="PANTHER" id="PTHR33284:SF1">
    <property type="entry name" value="RIBOSOMAL PROTEIN L25_GLN-TRNA SYNTHETASE, ANTI-CODON-BINDING DOMAIN-CONTAINING PROTEIN"/>
    <property type="match status" value="1"/>
</dbReference>
<keyword evidence="3 5" id="KW-0689">Ribosomal protein</keyword>
<dbReference type="PANTHER" id="PTHR33284">
    <property type="entry name" value="RIBOSOMAL PROTEIN L25/GLN-TRNA SYNTHETASE, ANTI-CODON-BINDING DOMAIN-CONTAINING PROTEIN"/>
    <property type="match status" value="1"/>
</dbReference>
<name>A0A2N9M0F6_9BACT</name>
<dbReference type="Gene3D" id="2.170.120.20">
    <property type="entry name" value="Ribosomal protein L25, beta domain"/>
    <property type="match status" value="1"/>
</dbReference>
<keyword evidence="2 5" id="KW-0694">RNA-binding</keyword>
<comment type="similarity">
    <text evidence="5">Belongs to the bacterial ribosomal protein bL25 family. CTC subfamily.</text>
</comment>
<protein>
    <recommendedName>
        <fullName evidence="5">Large ribosomal subunit protein bL25</fullName>
    </recommendedName>
    <alternativeName>
        <fullName evidence="5">General stress protein CTC</fullName>
    </alternativeName>
</protein>
<comment type="function">
    <text evidence="5">This is one of the proteins that binds to the 5S RNA in the ribosome where it forms part of the central protuberance.</text>
</comment>
<dbReference type="GO" id="GO:0022625">
    <property type="term" value="C:cytosolic large ribosomal subunit"/>
    <property type="evidence" value="ECO:0007669"/>
    <property type="project" value="TreeGrafter"/>
</dbReference>
<reference evidence="10" key="1">
    <citation type="submission" date="2018-02" db="EMBL/GenBank/DDBJ databases">
        <authorList>
            <person name="Hausmann B."/>
        </authorList>
    </citation>
    <scope>NUCLEOTIDE SEQUENCE [LARGE SCALE GENOMIC DNA]</scope>
    <source>
        <strain evidence="10">Peat soil MAG SbA5</strain>
    </source>
</reference>
<evidence type="ECO:0000313" key="10">
    <source>
        <dbReference type="Proteomes" id="UP000239735"/>
    </source>
</evidence>
<dbReference type="Pfam" id="PF01386">
    <property type="entry name" value="Ribosomal_L25p"/>
    <property type="match status" value="1"/>
</dbReference>
<keyword evidence="1 5" id="KW-0699">rRNA-binding</keyword>
<feature type="region of interest" description="Disordered" evidence="6">
    <location>
        <begin position="201"/>
        <end position="237"/>
    </location>
</feature>
<dbReference type="Pfam" id="PF14693">
    <property type="entry name" value="Ribosomal_TL5_C"/>
    <property type="match status" value="1"/>
</dbReference>
<evidence type="ECO:0000256" key="4">
    <source>
        <dbReference type="ARBA" id="ARBA00023274"/>
    </source>
</evidence>
<dbReference type="EMBL" id="OKRB01000130">
    <property type="protein sequence ID" value="SPE28962.1"/>
    <property type="molecule type" value="Genomic_DNA"/>
</dbReference>
<evidence type="ECO:0000256" key="2">
    <source>
        <dbReference type="ARBA" id="ARBA00022884"/>
    </source>
</evidence>
<accession>A0A2N9M0F6</accession>
<dbReference type="CDD" id="cd00495">
    <property type="entry name" value="Ribosomal_L25_TL5_CTC"/>
    <property type="match status" value="1"/>
</dbReference>
<keyword evidence="4 5" id="KW-0687">Ribonucleoprotein</keyword>
<comment type="subunit">
    <text evidence="5">Part of the 50S ribosomal subunit; part of the 5S rRNA/L5/L18/L25 subcomplex. Contacts the 5S rRNA. Binds to the 5S rRNA independently of L5 and L18.</text>
</comment>
<dbReference type="AlphaFoldDB" id="A0A2N9M0F6"/>
<sequence>MPEVVVAKPREGKFNKNAARRVRAAGKIPAVLYGSGRDAVAVEVDPKQISRILYSESGHNTIFDVEVAGQPTAKAMIVDWQREPIKDQLIHIDLKRIALDKVLRVRVRVKLLGTPVGVKTEGGVLDQVLREVEVECLPADIPGHIDVDVSELGMHQVVRVSGLPHSEKIKYLTPEDATVAHVVHIREEVVAAPETAEAAAAVPGAPGAAPGEAAAAAPTEPEVMKKGKADAEAPAKK</sequence>
<evidence type="ECO:0000313" key="9">
    <source>
        <dbReference type="EMBL" id="SPE28962.1"/>
    </source>
</evidence>
<dbReference type="InterPro" id="IPR020056">
    <property type="entry name" value="Rbsml_bL25/Gln-tRNA_synth_N"/>
</dbReference>
<organism evidence="9 10">
    <name type="scientific">Candidatus Sulfuritelmatomonas gaucii</name>
    <dbReference type="NCBI Taxonomy" id="2043161"/>
    <lineage>
        <taxon>Bacteria</taxon>
        <taxon>Pseudomonadati</taxon>
        <taxon>Acidobacteriota</taxon>
        <taxon>Terriglobia</taxon>
        <taxon>Terriglobales</taxon>
        <taxon>Acidobacteriaceae</taxon>
        <taxon>Candidatus Sulfuritelmatomonas</taxon>
    </lineage>
</organism>
<dbReference type="InterPro" id="IPR029751">
    <property type="entry name" value="Ribosomal_L25_dom"/>
</dbReference>
<dbReference type="GO" id="GO:0008097">
    <property type="term" value="F:5S rRNA binding"/>
    <property type="evidence" value="ECO:0007669"/>
    <property type="project" value="InterPro"/>
</dbReference>
<feature type="compositionally biased region" description="Basic and acidic residues" evidence="6">
    <location>
        <begin position="222"/>
        <end position="237"/>
    </location>
</feature>
<feature type="domain" description="Large ribosomal subunit protein bL25 beta" evidence="8">
    <location>
        <begin position="103"/>
        <end position="184"/>
    </location>
</feature>
<dbReference type="Proteomes" id="UP000239735">
    <property type="component" value="Unassembled WGS sequence"/>
</dbReference>
<dbReference type="NCBIfam" id="TIGR00731">
    <property type="entry name" value="bL25_bact_ctc"/>
    <property type="match status" value="1"/>
</dbReference>
<dbReference type="GO" id="GO:0003735">
    <property type="term" value="F:structural constituent of ribosome"/>
    <property type="evidence" value="ECO:0007669"/>
    <property type="project" value="InterPro"/>
</dbReference>
<dbReference type="GO" id="GO:0006412">
    <property type="term" value="P:translation"/>
    <property type="evidence" value="ECO:0007669"/>
    <property type="project" value="UniProtKB-UniRule"/>
</dbReference>
<dbReference type="InterPro" id="IPR037121">
    <property type="entry name" value="Ribosomal_bL25_C"/>
</dbReference>
<evidence type="ECO:0000256" key="3">
    <source>
        <dbReference type="ARBA" id="ARBA00022980"/>
    </source>
</evidence>
<evidence type="ECO:0000256" key="1">
    <source>
        <dbReference type="ARBA" id="ARBA00022730"/>
    </source>
</evidence>
<evidence type="ECO:0000259" key="8">
    <source>
        <dbReference type="Pfam" id="PF14693"/>
    </source>
</evidence>
<evidence type="ECO:0000256" key="5">
    <source>
        <dbReference type="HAMAP-Rule" id="MF_01334"/>
    </source>
</evidence>
<evidence type="ECO:0000256" key="6">
    <source>
        <dbReference type="SAM" id="MobiDB-lite"/>
    </source>
</evidence>
<dbReference type="HAMAP" id="MF_01334">
    <property type="entry name" value="Ribosomal_bL25_CTC"/>
    <property type="match status" value="1"/>
</dbReference>
<dbReference type="InterPro" id="IPR020057">
    <property type="entry name" value="Ribosomal_bL25_b-dom"/>
</dbReference>
<dbReference type="OrthoDB" id="9790002at2"/>
<dbReference type="InterPro" id="IPR011035">
    <property type="entry name" value="Ribosomal_bL25/Gln-tRNA_synth"/>
</dbReference>
<dbReference type="Gene3D" id="2.40.240.10">
    <property type="entry name" value="Ribosomal Protein L25, Chain P"/>
    <property type="match status" value="1"/>
</dbReference>
<feature type="compositionally biased region" description="Low complexity" evidence="6">
    <location>
        <begin position="201"/>
        <end position="221"/>
    </location>
</feature>
<evidence type="ECO:0000259" key="7">
    <source>
        <dbReference type="Pfam" id="PF01386"/>
    </source>
</evidence>
<dbReference type="InterPro" id="IPR020930">
    <property type="entry name" value="Ribosomal_uL5_bac-type"/>
</dbReference>